<proteinExistence type="predicted"/>
<evidence type="ECO:0000313" key="1">
    <source>
        <dbReference type="EMBL" id="DAE23939.1"/>
    </source>
</evidence>
<sequence length="307" mass="33674">MANNIAKVDLIQKTLDEAMIQGAVTGFMEANAGPVKYSGGDEIKIPSITMDGLKDYDRQNGFADGDVTLVYQTEKLTQDRGTGFTVDEMDVDESGVYDLMSMLAGEFQRTKVVPEVDAYRLSKIAALVGKERRSAYTAAANSVYKELQTDIGGVRDAVGSDVPLVVILSSTIATMLSTSTEIAKKLDVTNFKRGEIETRVKVIDEVPILPAPTARMNSRITINKADKGGYAKAEGAQAINWIICPRSAPIAVSKTDKMRLFTPETWQKARAWHLDYRKFHELWIPKNKLDGFRVSLAAKDATLDGEG</sequence>
<reference evidence="1" key="1">
    <citation type="journal article" date="2021" name="Proc. Natl. Acad. Sci. U.S.A.">
        <title>A Catalog of Tens of Thousands of Viruses from Human Metagenomes Reveals Hidden Associations with Chronic Diseases.</title>
        <authorList>
            <person name="Tisza M.J."/>
            <person name="Buck C.B."/>
        </authorList>
    </citation>
    <scope>NUCLEOTIDE SEQUENCE</scope>
    <source>
        <strain evidence="1">CttWj13</strain>
    </source>
</reference>
<name>A0A8S5QYL2_9CAUD</name>
<protein>
    <submittedName>
        <fullName evidence="1">Major capsid protein</fullName>
    </submittedName>
</protein>
<dbReference type="EMBL" id="BK015763">
    <property type="protein sequence ID" value="DAE23939.1"/>
    <property type="molecule type" value="Genomic_DNA"/>
</dbReference>
<accession>A0A8S5QYL2</accession>
<organism evidence="1">
    <name type="scientific">Siphoviridae sp. cttWj13</name>
    <dbReference type="NCBI Taxonomy" id="2826494"/>
    <lineage>
        <taxon>Viruses</taxon>
        <taxon>Duplodnaviria</taxon>
        <taxon>Heunggongvirae</taxon>
        <taxon>Uroviricota</taxon>
        <taxon>Caudoviricetes</taxon>
    </lineage>
</organism>